<dbReference type="Pfam" id="PF03009">
    <property type="entry name" value="GDPD"/>
    <property type="match status" value="1"/>
</dbReference>
<dbReference type="SUPFAM" id="SSF51695">
    <property type="entry name" value="PLC-like phosphodiesterases"/>
    <property type="match status" value="1"/>
</dbReference>
<dbReference type="PANTHER" id="PTHR46211">
    <property type="entry name" value="GLYCEROPHOSPHORYL DIESTER PHOSPHODIESTERASE"/>
    <property type="match status" value="1"/>
</dbReference>
<organism evidence="2 3">
    <name type="scientific">Gracilibacillus xinjiangensis</name>
    <dbReference type="NCBI Taxonomy" id="1193282"/>
    <lineage>
        <taxon>Bacteria</taxon>
        <taxon>Bacillati</taxon>
        <taxon>Bacillota</taxon>
        <taxon>Bacilli</taxon>
        <taxon>Bacillales</taxon>
        <taxon>Bacillaceae</taxon>
        <taxon>Gracilibacillus</taxon>
    </lineage>
</organism>
<dbReference type="PANTHER" id="PTHR46211:SF7">
    <property type="entry name" value="GLYCEROPHOSPHODIESTER PHOSPHODIESTERASE"/>
    <property type="match status" value="1"/>
</dbReference>
<proteinExistence type="predicted"/>
<dbReference type="InterPro" id="IPR030395">
    <property type="entry name" value="GP_PDE_dom"/>
</dbReference>
<feature type="domain" description="GP-PDE" evidence="1">
    <location>
        <begin position="48"/>
        <end position="299"/>
    </location>
</feature>
<protein>
    <submittedName>
        <fullName evidence="2">Glycerophosphodiester phosphodiesterase</fullName>
    </submittedName>
</protein>
<name>A0ABV8WUD9_9BACI</name>
<dbReference type="InterPro" id="IPR017946">
    <property type="entry name" value="PLC-like_Pdiesterase_TIM-brl"/>
</dbReference>
<keyword evidence="3" id="KW-1185">Reference proteome</keyword>
<dbReference type="PROSITE" id="PS51704">
    <property type="entry name" value="GP_PDE"/>
    <property type="match status" value="1"/>
</dbReference>
<reference evidence="3" key="1">
    <citation type="journal article" date="2019" name="Int. J. Syst. Evol. Microbiol.">
        <title>The Global Catalogue of Microorganisms (GCM) 10K type strain sequencing project: providing services to taxonomists for standard genome sequencing and annotation.</title>
        <authorList>
            <consortium name="The Broad Institute Genomics Platform"/>
            <consortium name="The Broad Institute Genome Sequencing Center for Infectious Disease"/>
            <person name="Wu L."/>
            <person name="Ma J."/>
        </authorList>
    </citation>
    <scope>NUCLEOTIDE SEQUENCE [LARGE SCALE GENOMIC DNA]</scope>
    <source>
        <strain evidence="3">CCUG 37865</strain>
    </source>
</reference>
<comment type="caution">
    <text evidence="2">The sequence shown here is derived from an EMBL/GenBank/DDBJ whole genome shotgun (WGS) entry which is preliminary data.</text>
</comment>
<evidence type="ECO:0000259" key="1">
    <source>
        <dbReference type="PROSITE" id="PS51704"/>
    </source>
</evidence>
<dbReference type="Proteomes" id="UP001595882">
    <property type="component" value="Unassembled WGS sequence"/>
</dbReference>
<evidence type="ECO:0000313" key="3">
    <source>
        <dbReference type="Proteomes" id="UP001595882"/>
    </source>
</evidence>
<dbReference type="Gene3D" id="3.20.20.190">
    <property type="entry name" value="Phosphatidylinositol (PI) phosphodiesterase"/>
    <property type="match status" value="1"/>
</dbReference>
<sequence length="303" mass="34330">MKIKLIFAAVFLIFASYMVIWTASQMNRIEEVSILPNSSASLLSPDRIVNIAHRGASGHAPEHTIEAYEMGERMGADYIEIDLQMTKDGQLVAMHDPEVNRTTNEIGLVSEYTLNDMKELDAGSWFNQAYPDKAQESFERLTIPTLHEVFERFGADANYYIEIKQSNESPGMTDSLIHTLKEYELIPTEREGAVIIQSFSKESLQEIHEIEPDLPIIQLISFNQPAEISSQELTEIKKYAVGLGVNYRYINESFVKDVREAGLLLHTYTVNEQKDMRQLLGWGVTGIFTNYPDRLSEVLGTAL</sequence>
<dbReference type="CDD" id="cd08601">
    <property type="entry name" value="GDPD_SaGlpQ_like"/>
    <property type="match status" value="1"/>
</dbReference>
<dbReference type="EMBL" id="JBHSDT010000004">
    <property type="protein sequence ID" value="MFC4402593.1"/>
    <property type="molecule type" value="Genomic_DNA"/>
</dbReference>
<evidence type="ECO:0000313" key="2">
    <source>
        <dbReference type="EMBL" id="MFC4402593.1"/>
    </source>
</evidence>
<gene>
    <name evidence="2" type="ORF">ACFOY7_05865</name>
</gene>
<dbReference type="RefSeq" id="WP_390250327.1">
    <property type="nucleotide sequence ID" value="NZ_JBHSDT010000004.1"/>
</dbReference>
<accession>A0ABV8WUD9</accession>